<protein>
    <submittedName>
        <fullName evidence="3">Uncharacterized protein</fullName>
    </submittedName>
</protein>
<organism evidence="3 4">
    <name type="scientific">Schizothecium vesticola</name>
    <dbReference type="NCBI Taxonomy" id="314040"/>
    <lineage>
        <taxon>Eukaryota</taxon>
        <taxon>Fungi</taxon>
        <taxon>Dikarya</taxon>
        <taxon>Ascomycota</taxon>
        <taxon>Pezizomycotina</taxon>
        <taxon>Sordariomycetes</taxon>
        <taxon>Sordariomycetidae</taxon>
        <taxon>Sordariales</taxon>
        <taxon>Schizotheciaceae</taxon>
        <taxon>Schizothecium</taxon>
    </lineage>
</organism>
<feature type="signal peptide" evidence="2">
    <location>
        <begin position="1"/>
        <end position="18"/>
    </location>
</feature>
<gene>
    <name evidence="3" type="ORF">B0T18DRAFT_428789</name>
</gene>
<evidence type="ECO:0000313" key="3">
    <source>
        <dbReference type="EMBL" id="KAK0745675.1"/>
    </source>
</evidence>
<keyword evidence="2" id="KW-0732">Signal</keyword>
<reference evidence="3" key="1">
    <citation type="submission" date="2023-06" db="EMBL/GenBank/DDBJ databases">
        <title>Genome-scale phylogeny and comparative genomics of the fungal order Sordariales.</title>
        <authorList>
            <consortium name="Lawrence Berkeley National Laboratory"/>
            <person name="Hensen N."/>
            <person name="Bonometti L."/>
            <person name="Westerberg I."/>
            <person name="Brannstrom I.O."/>
            <person name="Guillou S."/>
            <person name="Cros-Aarteil S."/>
            <person name="Calhoun S."/>
            <person name="Haridas S."/>
            <person name="Kuo A."/>
            <person name="Mondo S."/>
            <person name="Pangilinan J."/>
            <person name="Riley R."/>
            <person name="LaButti K."/>
            <person name="Andreopoulos B."/>
            <person name="Lipzen A."/>
            <person name="Chen C."/>
            <person name="Yanf M."/>
            <person name="Daum C."/>
            <person name="Ng V."/>
            <person name="Clum A."/>
            <person name="Steindorff A."/>
            <person name="Ohm R."/>
            <person name="Martin F."/>
            <person name="Silar P."/>
            <person name="Natvig D."/>
            <person name="Lalanne C."/>
            <person name="Gautier V."/>
            <person name="Ament-velasquez S.L."/>
            <person name="Kruys A."/>
            <person name="Hutchinson M.I."/>
            <person name="Powell A.J."/>
            <person name="Barry K."/>
            <person name="Miller A.N."/>
            <person name="Grigoriev I.V."/>
            <person name="Debuchy R."/>
            <person name="Gladieux P."/>
            <person name="Thoren M.H."/>
            <person name="Johannesson H."/>
        </authorList>
    </citation>
    <scope>NUCLEOTIDE SEQUENCE</scope>
    <source>
        <strain evidence="3">SMH3187-1</strain>
    </source>
</reference>
<dbReference type="AlphaFoldDB" id="A0AA40EUB0"/>
<sequence length="120" mass="12814">MLLSWVGLFALFAALATANPVKHGNALFELSLNHLRVDKGLIPKNNLSVAAPAKEARQILKECCGGGSYKAGVSGQRFVPEQGWNVIVAYGNCNHGEYGDRPSIGPPEDPWGPNGSCFPH</sequence>
<evidence type="ECO:0000256" key="2">
    <source>
        <dbReference type="SAM" id="SignalP"/>
    </source>
</evidence>
<evidence type="ECO:0000256" key="1">
    <source>
        <dbReference type="SAM" id="MobiDB-lite"/>
    </source>
</evidence>
<feature type="chain" id="PRO_5041296942" evidence="2">
    <location>
        <begin position="19"/>
        <end position="120"/>
    </location>
</feature>
<dbReference type="EMBL" id="JAUKUD010000004">
    <property type="protein sequence ID" value="KAK0745675.1"/>
    <property type="molecule type" value="Genomic_DNA"/>
</dbReference>
<dbReference type="Proteomes" id="UP001172155">
    <property type="component" value="Unassembled WGS sequence"/>
</dbReference>
<comment type="caution">
    <text evidence="3">The sequence shown here is derived from an EMBL/GenBank/DDBJ whole genome shotgun (WGS) entry which is preliminary data.</text>
</comment>
<accession>A0AA40EUB0</accession>
<proteinExistence type="predicted"/>
<name>A0AA40EUB0_9PEZI</name>
<keyword evidence="4" id="KW-1185">Reference proteome</keyword>
<feature type="region of interest" description="Disordered" evidence="1">
    <location>
        <begin position="99"/>
        <end position="120"/>
    </location>
</feature>
<evidence type="ECO:0000313" key="4">
    <source>
        <dbReference type="Proteomes" id="UP001172155"/>
    </source>
</evidence>